<keyword evidence="3" id="KW-1185">Reference proteome</keyword>
<evidence type="ECO:0000313" key="2">
    <source>
        <dbReference type="EMBL" id="KJE97034.1"/>
    </source>
</evidence>
<feature type="chain" id="PRO_5002266822" evidence="1">
    <location>
        <begin position="21"/>
        <end position="166"/>
    </location>
</feature>
<dbReference type="Proteomes" id="UP000008743">
    <property type="component" value="Unassembled WGS sequence"/>
</dbReference>
<dbReference type="AlphaFoldDB" id="A0A0D2X518"/>
<feature type="signal peptide" evidence="1">
    <location>
        <begin position="1"/>
        <end position="20"/>
    </location>
</feature>
<protein>
    <submittedName>
        <fullName evidence="2">Uncharacterized protein</fullName>
    </submittedName>
</protein>
<organism evidence="2 3">
    <name type="scientific">Capsaspora owczarzaki (strain ATCC 30864)</name>
    <dbReference type="NCBI Taxonomy" id="595528"/>
    <lineage>
        <taxon>Eukaryota</taxon>
        <taxon>Filasterea</taxon>
        <taxon>Capsaspora</taxon>
    </lineage>
</organism>
<evidence type="ECO:0000313" key="3">
    <source>
        <dbReference type="Proteomes" id="UP000008743"/>
    </source>
</evidence>
<dbReference type="EMBL" id="KE346373">
    <property type="protein sequence ID" value="KJE97034.1"/>
    <property type="molecule type" value="Genomic_DNA"/>
</dbReference>
<reference evidence="3" key="1">
    <citation type="submission" date="2011-02" db="EMBL/GenBank/DDBJ databases">
        <title>The Genome Sequence of Capsaspora owczarzaki ATCC 30864.</title>
        <authorList>
            <person name="Russ C."/>
            <person name="Cuomo C."/>
            <person name="Burger G."/>
            <person name="Gray M.W."/>
            <person name="Holland P.W.H."/>
            <person name="King N."/>
            <person name="Lang F.B.F."/>
            <person name="Roger A.J."/>
            <person name="Ruiz-Trillo I."/>
            <person name="Young S.K."/>
            <person name="Zeng Q."/>
            <person name="Gargeya S."/>
            <person name="Alvarado L."/>
            <person name="Berlin A."/>
            <person name="Chapman S.B."/>
            <person name="Chen Z."/>
            <person name="Freedman E."/>
            <person name="Gellesch M."/>
            <person name="Goldberg J."/>
            <person name="Griggs A."/>
            <person name="Gujja S."/>
            <person name="Heilman E."/>
            <person name="Heiman D."/>
            <person name="Howarth C."/>
            <person name="Mehta T."/>
            <person name="Neiman D."/>
            <person name="Pearson M."/>
            <person name="Roberts A."/>
            <person name="Saif S."/>
            <person name="Shea T."/>
            <person name="Shenoy N."/>
            <person name="Sisk P."/>
            <person name="Stolte C."/>
            <person name="Sykes S."/>
            <person name="White J."/>
            <person name="Yandava C."/>
            <person name="Haas B."/>
            <person name="Nusbaum C."/>
            <person name="Birren B."/>
        </authorList>
    </citation>
    <scope>NUCLEOTIDE SEQUENCE</scope>
    <source>
        <strain evidence="3">ATCC 30864</strain>
    </source>
</reference>
<sequence>MWSLVITAALLLAAAGRGSADTCVATAGFNARMSSPISFYNVALTTCADSVDPCPAGYTSCVYKAHSPHGIEQYTLYCTHCVNITNPCCEGSERRPSDEYSGLCPLCAPVLEYCPEFVENGRMDGTTLICDAGYQCNGENTNGSNSCMYVQCRPNGTINRSCVPRR</sequence>
<dbReference type="RefSeq" id="XP_004343394.1">
    <property type="nucleotide sequence ID" value="XM_004343344.2"/>
</dbReference>
<accession>A0A0D2X518</accession>
<keyword evidence="1" id="KW-0732">Signal</keyword>
<dbReference type="PhylomeDB" id="A0A0D2X518"/>
<gene>
    <name evidence="2" type="ORF">CAOG_007520</name>
</gene>
<evidence type="ECO:0000256" key="1">
    <source>
        <dbReference type="SAM" id="SignalP"/>
    </source>
</evidence>
<name>A0A0D2X518_CAPO3</name>
<dbReference type="InParanoid" id="A0A0D2X518"/>
<proteinExistence type="predicted"/>